<evidence type="ECO:0000313" key="6">
    <source>
        <dbReference type="Proteomes" id="UP000728185"/>
    </source>
</evidence>
<feature type="region of interest" description="Disordered" evidence="3">
    <location>
        <begin position="233"/>
        <end position="354"/>
    </location>
</feature>
<proteinExistence type="predicted"/>
<dbReference type="Proteomes" id="UP000728185">
    <property type="component" value="Unassembled WGS sequence"/>
</dbReference>
<dbReference type="GO" id="GO:0003729">
    <property type="term" value="F:mRNA binding"/>
    <property type="evidence" value="ECO:0007669"/>
    <property type="project" value="TreeGrafter"/>
</dbReference>
<sequence>EPPTSSSIVLPKRKGFFPQFDTDEKRLVAAQDRLIESHSHVLQIRPIPRKCTPGLLKDLCPLAIHIRLPTKCGAHYAFLHFRDDREMEMAKEMLNTKFLNGKPLRAEVCSFVPRDQTTWRTPTERQISDFDWNVLYVSQLARSTTRFDLAQVFRKASFIRFPTYDDGSSKGVCWLTYRSQQDALQAFETRQGTFIRGSPIYINFALRQKPKPQEPVSGILDQSEPEFVVTAGKRKNPTSDESGSEDKPVEAPVAKLARLDPNAQRDFSIVDRSTLKDTRSSSNSPRKVMTKNLREISHPKLLNNHQLRKKSGGGQSKNNTLASLESLLRPTDTKPKNAKKSKKVTKRGKPTKHR</sequence>
<dbReference type="Gene3D" id="3.30.70.330">
    <property type="match status" value="2"/>
</dbReference>
<evidence type="ECO:0000256" key="1">
    <source>
        <dbReference type="ARBA" id="ARBA00022884"/>
    </source>
</evidence>
<evidence type="ECO:0000313" key="5">
    <source>
        <dbReference type="EMBL" id="KAA0184560.1"/>
    </source>
</evidence>
<dbReference type="SUPFAM" id="SSF54928">
    <property type="entry name" value="RNA-binding domain, RBD"/>
    <property type="match status" value="2"/>
</dbReference>
<dbReference type="EMBL" id="LUCM01011038">
    <property type="protein sequence ID" value="KAA0184560.1"/>
    <property type="molecule type" value="Genomic_DNA"/>
</dbReference>
<reference evidence="5" key="1">
    <citation type="submission" date="2019-05" db="EMBL/GenBank/DDBJ databases">
        <title>Annotation for the trematode Fasciolopsis buski.</title>
        <authorList>
            <person name="Choi Y.-J."/>
        </authorList>
    </citation>
    <scope>NUCLEOTIDE SEQUENCE</scope>
    <source>
        <strain evidence="5">HT</strain>
        <tissue evidence="5">Whole worm</tissue>
    </source>
</reference>
<dbReference type="InterPro" id="IPR012677">
    <property type="entry name" value="Nucleotide-bd_a/b_plait_sf"/>
</dbReference>
<organism evidence="5 6">
    <name type="scientific">Fasciolopsis buskii</name>
    <dbReference type="NCBI Taxonomy" id="27845"/>
    <lineage>
        <taxon>Eukaryota</taxon>
        <taxon>Metazoa</taxon>
        <taxon>Spiralia</taxon>
        <taxon>Lophotrochozoa</taxon>
        <taxon>Platyhelminthes</taxon>
        <taxon>Trematoda</taxon>
        <taxon>Digenea</taxon>
        <taxon>Plagiorchiida</taxon>
        <taxon>Echinostomata</taxon>
        <taxon>Echinostomatoidea</taxon>
        <taxon>Fasciolidae</taxon>
        <taxon>Fasciolopsis</taxon>
    </lineage>
</organism>
<evidence type="ECO:0000256" key="3">
    <source>
        <dbReference type="SAM" id="MobiDB-lite"/>
    </source>
</evidence>
<dbReference type="InterPro" id="IPR035979">
    <property type="entry name" value="RBD_domain_sf"/>
</dbReference>
<dbReference type="PANTHER" id="PTHR48025">
    <property type="entry name" value="OS02G0815200 PROTEIN"/>
    <property type="match status" value="1"/>
</dbReference>
<gene>
    <name evidence="5" type="ORF">FBUS_08923</name>
</gene>
<comment type="caution">
    <text evidence="5">The sequence shown here is derived from an EMBL/GenBank/DDBJ whole genome shotgun (WGS) entry which is preliminary data.</text>
</comment>
<dbReference type="InterPro" id="IPR000504">
    <property type="entry name" value="RRM_dom"/>
</dbReference>
<dbReference type="OrthoDB" id="167718at2759"/>
<keyword evidence="6" id="KW-1185">Reference proteome</keyword>
<evidence type="ECO:0000259" key="4">
    <source>
        <dbReference type="PROSITE" id="PS50102"/>
    </source>
</evidence>
<feature type="compositionally biased region" description="Basic residues" evidence="3">
    <location>
        <begin position="336"/>
        <end position="354"/>
    </location>
</feature>
<feature type="non-terminal residue" evidence="5">
    <location>
        <position position="354"/>
    </location>
</feature>
<protein>
    <submittedName>
        <fullName evidence="5">Nucleolin</fullName>
    </submittedName>
</protein>
<dbReference type="AlphaFoldDB" id="A0A8E0RQ24"/>
<dbReference type="SMART" id="SM00360">
    <property type="entry name" value="RRM"/>
    <property type="match status" value="2"/>
</dbReference>
<dbReference type="PANTHER" id="PTHR48025:SF1">
    <property type="entry name" value="RRM DOMAIN-CONTAINING PROTEIN"/>
    <property type="match status" value="1"/>
</dbReference>
<accession>A0A8E0RQ24</accession>
<evidence type="ECO:0000256" key="2">
    <source>
        <dbReference type="PROSITE-ProRule" id="PRU00176"/>
    </source>
</evidence>
<keyword evidence="1 2" id="KW-0694">RNA-binding</keyword>
<feature type="domain" description="RRM" evidence="4">
    <location>
        <begin position="133"/>
        <end position="207"/>
    </location>
</feature>
<dbReference type="PROSITE" id="PS50102">
    <property type="entry name" value="RRM"/>
    <property type="match status" value="1"/>
</dbReference>
<name>A0A8E0RQ24_9TREM</name>
<dbReference type="Pfam" id="PF00076">
    <property type="entry name" value="RRM_1"/>
    <property type="match status" value="2"/>
</dbReference>
<dbReference type="CDD" id="cd00590">
    <property type="entry name" value="RRM_SF"/>
    <property type="match status" value="1"/>
</dbReference>
<dbReference type="InterPro" id="IPR050502">
    <property type="entry name" value="Euk_RNA-bind_prot"/>
</dbReference>